<gene>
    <name evidence="9" type="ORF">H8E29_06725</name>
</gene>
<evidence type="ECO:0000313" key="9">
    <source>
        <dbReference type="EMBL" id="MBC8334938.1"/>
    </source>
</evidence>
<feature type="transmembrane region" description="Helical" evidence="8">
    <location>
        <begin position="313"/>
        <end position="332"/>
    </location>
</feature>
<dbReference type="InterPro" id="IPR000522">
    <property type="entry name" value="ABC_transptr_permease_BtuC"/>
</dbReference>
<organism evidence="9 10">
    <name type="scientific">Candidatus Desulfolinea nitratireducens</name>
    <dbReference type="NCBI Taxonomy" id="2841698"/>
    <lineage>
        <taxon>Bacteria</taxon>
        <taxon>Bacillati</taxon>
        <taxon>Chloroflexota</taxon>
        <taxon>Anaerolineae</taxon>
        <taxon>Anaerolineales</taxon>
        <taxon>Anaerolineales incertae sedis</taxon>
        <taxon>Candidatus Desulfolinea</taxon>
    </lineage>
</organism>
<feature type="transmembrane region" description="Helical" evidence="8">
    <location>
        <begin position="244"/>
        <end position="271"/>
    </location>
</feature>
<feature type="transmembrane region" description="Helical" evidence="8">
    <location>
        <begin position="196"/>
        <end position="223"/>
    </location>
</feature>
<accession>A0A8J6NKI4</accession>
<keyword evidence="4" id="KW-1003">Cell membrane</keyword>
<evidence type="ECO:0000256" key="4">
    <source>
        <dbReference type="ARBA" id="ARBA00022475"/>
    </source>
</evidence>
<dbReference type="Proteomes" id="UP000614469">
    <property type="component" value="Unassembled WGS sequence"/>
</dbReference>
<dbReference type="InterPro" id="IPR037294">
    <property type="entry name" value="ABC_BtuC-like"/>
</dbReference>
<protein>
    <submittedName>
        <fullName evidence="9">Iron ABC transporter permease</fullName>
    </submittedName>
</protein>
<comment type="similarity">
    <text evidence="2">Belongs to the binding-protein-dependent transport system permease family. FecCD subfamily.</text>
</comment>
<proteinExistence type="inferred from homology"/>
<keyword evidence="6 8" id="KW-1133">Transmembrane helix</keyword>
<keyword evidence="7 8" id="KW-0472">Membrane</keyword>
<evidence type="ECO:0000256" key="3">
    <source>
        <dbReference type="ARBA" id="ARBA00022448"/>
    </source>
</evidence>
<dbReference type="GO" id="GO:0005886">
    <property type="term" value="C:plasma membrane"/>
    <property type="evidence" value="ECO:0007669"/>
    <property type="project" value="UniProtKB-SubCell"/>
</dbReference>
<dbReference type="Gene3D" id="1.10.3470.10">
    <property type="entry name" value="ABC transporter involved in vitamin B12 uptake, BtuC"/>
    <property type="match status" value="1"/>
</dbReference>
<feature type="transmembrane region" description="Helical" evidence="8">
    <location>
        <begin position="7"/>
        <end position="29"/>
    </location>
</feature>
<feature type="transmembrane region" description="Helical" evidence="8">
    <location>
        <begin position="283"/>
        <end position="301"/>
    </location>
</feature>
<dbReference type="CDD" id="cd06550">
    <property type="entry name" value="TM_ABC_iron-siderophores_like"/>
    <property type="match status" value="1"/>
</dbReference>
<feature type="transmembrane region" description="Helical" evidence="8">
    <location>
        <begin position="156"/>
        <end position="176"/>
    </location>
</feature>
<feature type="transmembrane region" description="Helical" evidence="8">
    <location>
        <begin position="96"/>
        <end position="116"/>
    </location>
</feature>
<evidence type="ECO:0000256" key="2">
    <source>
        <dbReference type="ARBA" id="ARBA00007935"/>
    </source>
</evidence>
<dbReference type="PANTHER" id="PTHR30472">
    <property type="entry name" value="FERRIC ENTEROBACTIN TRANSPORT SYSTEM PERMEASE PROTEIN"/>
    <property type="match status" value="1"/>
</dbReference>
<evidence type="ECO:0000256" key="1">
    <source>
        <dbReference type="ARBA" id="ARBA00004651"/>
    </source>
</evidence>
<dbReference type="FunFam" id="1.10.3470.10:FF:000001">
    <property type="entry name" value="Vitamin B12 ABC transporter permease BtuC"/>
    <property type="match status" value="1"/>
</dbReference>
<evidence type="ECO:0000256" key="7">
    <source>
        <dbReference type="ARBA" id="ARBA00023136"/>
    </source>
</evidence>
<name>A0A8J6NKI4_9CHLR</name>
<evidence type="ECO:0000256" key="6">
    <source>
        <dbReference type="ARBA" id="ARBA00022989"/>
    </source>
</evidence>
<comment type="subcellular location">
    <subcellularLocation>
        <location evidence="1">Cell membrane</location>
        <topology evidence="1">Multi-pass membrane protein</topology>
    </subcellularLocation>
</comment>
<dbReference type="EMBL" id="JACNJN010000085">
    <property type="protein sequence ID" value="MBC8334938.1"/>
    <property type="molecule type" value="Genomic_DNA"/>
</dbReference>
<keyword evidence="3" id="KW-0813">Transport</keyword>
<keyword evidence="5 8" id="KW-0812">Transmembrane</keyword>
<dbReference type="Pfam" id="PF01032">
    <property type="entry name" value="FecCD"/>
    <property type="match status" value="1"/>
</dbReference>
<evidence type="ECO:0000313" key="10">
    <source>
        <dbReference type="Proteomes" id="UP000614469"/>
    </source>
</evidence>
<evidence type="ECO:0000256" key="8">
    <source>
        <dbReference type="SAM" id="Phobius"/>
    </source>
</evidence>
<comment type="caution">
    <text evidence="9">The sequence shown here is derived from an EMBL/GenBank/DDBJ whole genome shotgun (WGS) entry which is preliminary data.</text>
</comment>
<dbReference type="GO" id="GO:0022857">
    <property type="term" value="F:transmembrane transporter activity"/>
    <property type="evidence" value="ECO:0007669"/>
    <property type="project" value="InterPro"/>
</dbReference>
<dbReference type="PANTHER" id="PTHR30472:SF25">
    <property type="entry name" value="ABC TRANSPORTER PERMEASE PROTEIN MJ0876-RELATED"/>
    <property type="match status" value="1"/>
</dbReference>
<dbReference type="SUPFAM" id="SSF81345">
    <property type="entry name" value="ABC transporter involved in vitamin B12 uptake, BtuC"/>
    <property type="match status" value="1"/>
</dbReference>
<dbReference type="GO" id="GO:0033214">
    <property type="term" value="P:siderophore-iron import into cell"/>
    <property type="evidence" value="ECO:0007669"/>
    <property type="project" value="TreeGrafter"/>
</dbReference>
<sequence length="341" mass="36163">MIRKRPYLMNTILLLTAFVISIALGAVFIPPETIFRILAAQIPGININPDWPNSFSAIILAVRLPHTVLVVLTGAALGSSGAAYQGLFRNPLADPYLIGVASGAGLGAVFAMSLNWPTNLLGFYLVPAGAFVGAILTVVLVYNLARVNGMVPMTTLILAGVAVGAFASAMTSFLMLRTDLQLHRAISFLLGGSPMAGWNPVIAALPYMLAGMGMLSISGHMLNVLQFGEEEAKQMGLNVDRAKIFIIVTASLTTAVAVAFSGVIGFIGLIVPHMIRILWGADYRRLVPLSILGGGSALLLADMLARILLAPSTLPVGIVTALAGAPFFLWILRRAKREVFW</sequence>
<reference evidence="9 10" key="1">
    <citation type="submission" date="2020-08" db="EMBL/GenBank/DDBJ databases">
        <title>Bridging the membrane lipid divide: bacteria of the FCB group superphylum have the potential to synthesize archaeal ether lipids.</title>
        <authorList>
            <person name="Villanueva L."/>
            <person name="Von Meijenfeldt F.A.B."/>
            <person name="Westbye A.B."/>
            <person name="Yadav S."/>
            <person name="Hopmans E.C."/>
            <person name="Dutilh B.E."/>
            <person name="Sinninghe Damste J.S."/>
        </authorList>
    </citation>
    <scope>NUCLEOTIDE SEQUENCE [LARGE SCALE GENOMIC DNA]</scope>
    <source>
        <strain evidence="9">NIOZ-UU36</strain>
    </source>
</reference>
<dbReference type="AlphaFoldDB" id="A0A8J6NKI4"/>
<feature type="transmembrane region" description="Helical" evidence="8">
    <location>
        <begin position="122"/>
        <end position="144"/>
    </location>
</feature>
<evidence type="ECO:0000256" key="5">
    <source>
        <dbReference type="ARBA" id="ARBA00022692"/>
    </source>
</evidence>